<accession>A0ABP4E4F1</accession>
<dbReference type="Proteomes" id="UP001501581">
    <property type="component" value="Unassembled WGS sequence"/>
</dbReference>
<feature type="compositionally biased region" description="Basic and acidic residues" evidence="1">
    <location>
        <begin position="44"/>
        <end position="55"/>
    </location>
</feature>
<organism evidence="3 4">
    <name type="scientific">Nocardioides dubius</name>
    <dbReference type="NCBI Taxonomy" id="317019"/>
    <lineage>
        <taxon>Bacteria</taxon>
        <taxon>Bacillati</taxon>
        <taxon>Actinomycetota</taxon>
        <taxon>Actinomycetes</taxon>
        <taxon>Propionibacteriales</taxon>
        <taxon>Nocardioidaceae</taxon>
        <taxon>Nocardioides</taxon>
    </lineage>
</organism>
<dbReference type="EMBL" id="BAAALG010000001">
    <property type="protein sequence ID" value="GAA1091900.1"/>
    <property type="molecule type" value="Genomic_DNA"/>
</dbReference>
<evidence type="ECO:0000256" key="1">
    <source>
        <dbReference type="SAM" id="MobiDB-lite"/>
    </source>
</evidence>
<feature type="signal peptide" evidence="2">
    <location>
        <begin position="1"/>
        <end position="23"/>
    </location>
</feature>
<keyword evidence="2" id="KW-0732">Signal</keyword>
<evidence type="ECO:0000313" key="4">
    <source>
        <dbReference type="Proteomes" id="UP001501581"/>
    </source>
</evidence>
<gene>
    <name evidence="3" type="ORF">GCM10009668_03510</name>
</gene>
<dbReference type="RefSeq" id="WP_343990714.1">
    <property type="nucleotide sequence ID" value="NZ_BAAALG010000001.1"/>
</dbReference>
<evidence type="ECO:0008006" key="5">
    <source>
        <dbReference type="Google" id="ProtNLM"/>
    </source>
</evidence>
<proteinExistence type="predicted"/>
<name>A0ABP4E4F1_9ACTN</name>
<protein>
    <recommendedName>
        <fullName evidence="5">Lipoprotein</fullName>
    </recommendedName>
</protein>
<reference evidence="4" key="1">
    <citation type="journal article" date="2019" name="Int. J. Syst. Evol. Microbiol.">
        <title>The Global Catalogue of Microorganisms (GCM) 10K type strain sequencing project: providing services to taxonomists for standard genome sequencing and annotation.</title>
        <authorList>
            <consortium name="The Broad Institute Genomics Platform"/>
            <consortium name="The Broad Institute Genome Sequencing Center for Infectious Disease"/>
            <person name="Wu L."/>
            <person name="Ma J."/>
        </authorList>
    </citation>
    <scope>NUCLEOTIDE SEQUENCE [LARGE SCALE GENOMIC DNA]</scope>
    <source>
        <strain evidence="4">JCM 13008</strain>
    </source>
</reference>
<sequence length="140" mass="14814">MDLLSKRLRLATAAALLVLTACGTTSGSTSVDVDPLAPPTPEPVRPDESVLDRAEGAGTASEVASGRSDDLVIVYATCTAESATEVVLRTTLPRDEPMTVPCDGIVSRTQIFTVPGREFTLGVEAAEEIRWQVLVTARDE</sequence>
<evidence type="ECO:0000256" key="2">
    <source>
        <dbReference type="SAM" id="SignalP"/>
    </source>
</evidence>
<keyword evidence="4" id="KW-1185">Reference proteome</keyword>
<feature type="region of interest" description="Disordered" evidence="1">
    <location>
        <begin position="26"/>
        <end position="65"/>
    </location>
</feature>
<feature type="chain" id="PRO_5047242363" description="Lipoprotein" evidence="2">
    <location>
        <begin position="24"/>
        <end position="140"/>
    </location>
</feature>
<evidence type="ECO:0000313" key="3">
    <source>
        <dbReference type="EMBL" id="GAA1091900.1"/>
    </source>
</evidence>
<dbReference type="PROSITE" id="PS51257">
    <property type="entry name" value="PROKAR_LIPOPROTEIN"/>
    <property type="match status" value="1"/>
</dbReference>
<comment type="caution">
    <text evidence="3">The sequence shown here is derived from an EMBL/GenBank/DDBJ whole genome shotgun (WGS) entry which is preliminary data.</text>
</comment>